<evidence type="ECO:0000313" key="1">
    <source>
        <dbReference type="EMBL" id="CBJ13069.1"/>
    </source>
</evidence>
<organism evidence="1 2">
    <name type="scientific">Legionella longbeachae serogroup 1 (strain NSW150)</name>
    <dbReference type="NCBI Taxonomy" id="661367"/>
    <lineage>
        <taxon>Bacteria</taxon>
        <taxon>Pseudomonadati</taxon>
        <taxon>Pseudomonadota</taxon>
        <taxon>Gammaproteobacteria</taxon>
        <taxon>Legionellales</taxon>
        <taxon>Legionellaceae</taxon>
        <taxon>Legionella</taxon>
    </lineage>
</organism>
<dbReference type="OrthoDB" id="5638682at2"/>
<dbReference type="AlphaFoldDB" id="D3HKV3"/>
<dbReference type="RefSeq" id="WP_003635478.1">
    <property type="nucleotide sequence ID" value="NC_013861.1"/>
</dbReference>
<accession>D3HKV3</accession>
<dbReference type="HOGENOM" id="CLU_2343267_0_0_6"/>
<dbReference type="Proteomes" id="UP000001060">
    <property type="component" value="Chromosome"/>
</dbReference>
<gene>
    <name evidence="1" type="ordered locus">LLO_2641</name>
</gene>
<sequence>MKDNIEETTVDKPAAEDYSRIMNFIGQNLYSSLAESMEKLPPHFRNQKMVCNALSAFLVNVIYQQSSGNKESCQKMFGDITQIIENQLNNITPGAKL</sequence>
<protein>
    <submittedName>
        <fullName evidence="1">Uncharacterized protein</fullName>
    </submittedName>
</protein>
<proteinExistence type="predicted"/>
<dbReference type="KEGG" id="llo:LLO_2641"/>
<keyword evidence="2" id="KW-1185">Reference proteome</keyword>
<reference evidence="1 2" key="1">
    <citation type="journal article" date="2010" name="PLoS Genet.">
        <title>Analysis of the Legionella longbeachae genome and transcriptome uncovers unique strategies to cause Legionnaires' disease.</title>
        <authorList>
            <person name="Cazalet C."/>
            <person name="Gomez-Valero L."/>
            <person name="Rusniok C."/>
            <person name="Lomma M."/>
            <person name="Dervins-Ravault D."/>
            <person name="Newton H."/>
            <person name="Sansom F."/>
            <person name="Jarraud S."/>
            <person name="Zidane N."/>
            <person name="Ma L."/>
            <person name="Bouchier C."/>
            <person name="Etienne J."/>
            <person name="Hartland E."/>
            <person name="Buchrieser C."/>
        </authorList>
    </citation>
    <scope>NUCLEOTIDE SEQUENCE [LARGE SCALE GENOMIC DNA]</scope>
    <source>
        <strain evidence="1 2">NSW150</strain>
    </source>
</reference>
<dbReference type="EMBL" id="FN650140">
    <property type="protein sequence ID" value="CBJ13069.1"/>
    <property type="molecule type" value="Genomic_DNA"/>
</dbReference>
<dbReference type="eggNOG" id="ENOG5030ZQC">
    <property type="taxonomic scope" value="Bacteria"/>
</dbReference>
<name>D3HKV3_LEGLN</name>
<evidence type="ECO:0000313" key="2">
    <source>
        <dbReference type="Proteomes" id="UP000001060"/>
    </source>
</evidence>
<dbReference type="GeneID" id="40926841"/>
<dbReference type="STRING" id="661367.LLO_2641"/>